<organism evidence="2 3">
    <name type="scientific">Legionella nautarum</name>
    <dbReference type="NCBI Taxonomy" id="45070"/>
    <lineage>
        <taxon>Bacteria</taxon>
        <taxon>Pseudomonadati</taxon>
        <taxon>Pseudomonadota</taxon>
        <taxon>Gammaproteobacteria</taxon>
        <taxon>Legionellales</taxon>
        <taxon>Legionellaceae</taxon>
        <taxon>Legionella</taxon>
    </lineage>
</organism>
<evidence type="ECO:0000313" key="3">
    <source>
        <dbReference type="Proteomes" id="UP000054725"/>
    </source>
</evidence>
<evidence type="ECO:0000256" key="1">
    <source>
        <dbReference type="SAM" id="MobiDB-lite"/>
    </source>
</evidence>
<sequence>MKRYTIEPAVTRPYQRVNIQFTNEEDKEQYCLGRNAGRRAARFGRPKMEHLNKKPKFFQDGYNDEYARVKSTVSQAEIAANREKDNESTRERRKNQQQRKRRKIGTELHTEAPGDLAQQEGQKGIVFYQFNPTTEKCIPMKFPAGQLSETLEVSAQCAQSYPVEFFLVPCLENNHEENEDLSEIVKSYPAQTKASGDSAQQKGQEEIKIDQLHPRTDEDNLMEFTDDQWTNSSDLQPQDNLLEPDNLEWSAQNNPGEKEDLLKEGEIYLEKDDSDTLSDNPPKDEEELIKLLKQLNSSNNLAKKVNDLTFFQGTQNSTMPPYGVMHPASSGYSFFSTSNANQGEKDCDVGFFLK</sequence>
<reference evidence="2 3" key="1">
    <citation type="submission" date="2015-11" db="EMBL/GenBank/DDBJ databases">
        <title>Genomic analysis of 38 Legionella species identifies large and diverse effector repertoires.</title>
        <authorList>
            <person name="Burstein D."/>
            <person name="Amaro F."/>
            <person name="Zusman T."/>
            <person name="Lifshitz Z."/>
            <person name="Cohen O."/>
            <person name="Gilbert J.A."/>
            <person name="Pupko T."/>
            <person name="Shuman H.A."/>
            <person name="Segal G."/>
        </authorList>
    </citation>
    <scope>NUCLEOTIDE SEQUENCE [LARGE SCALE GENOMIC DNA]</scope>
    <source>
        <strain evidence="2 3">ATCC 49506</strain>
    </source>
</reference>
<keyword evidence="3" id="KW-1185">Reference proteome</keyword>
<protein>
    <submittedName>
        <fullName evidence="2">Uncharacterized protein</fullName>
    </submittedName>
</protein>
<feature type="region of interest" description="Disordered" evidence="1">
    <location>
        <begin position="80"/>
        <end position="118"/>
    </location>
</feature>
<name>A0A0W0X3L9_9GAMM</name>
<dbReference type="Proteomes" id="UP000054725">
    <property type="component" value="Unassembled WGS sequence"/>
</dbReference>
<comment type="caution">
    <text evidence="2">The sequence shown here is derived from an EMBL/GenBank/DDBJ whole genome shotgun (WGS) entry which is preliminary data.</text>
</comment>
<evidence type="ECO:0000313" key="2">
    <source>
        <dbReference type="EMBL" id="KTD39205.1"/>
    </source>
</evidence>
<gene>
    <name evidence="2" type="ORF">Lnau_0274</name>
</gene>
<dbReference type="STRING" id="45070.Lnau_0274"/>
<feature type="compositionally biased region" description="Basic and acidic residues" evidence="1">
    <location>
        <begin position="203"/>
        <end position="216"/>
    </location>
</feature>
<dbReference type="RefSeq" id="WP_133134930.1">
    <property type="nucleotide sequence ID" value="NZ_CAAAIF010000013.1"/>
</dbReference>
<feature type="compositionally biased region" description="Polar residues" evidence="1">
    <location>
        <begin position="190"/>
        <end position="202"/>
    </location>
</feature>
<proteinExistence type="predicted"/>
<feature type="compositionally biased region" description="Basic and acidic residues" evidence="1">
    <location>
        <begin position="80"/>
        <end position="90"/>
    </location>
</feature>
<feature type="region of interest" description="Disordered" evidence="1">
    <location>
        <begin position="190"/>
        <end position="216"/>
    </location>
</feature>
<feature type="compositionally biased region" description="Basic residues" evidence="1">
    <location>
        <begin position="91"/>
        <end position="103"/>
    </location>
</feature>
<dbReference type="EMBL" id="LNYO01000002">
    <property type="protein sequence ID" value="KTD39205.1"/>
    <property type="molecule type" value="Genomic_DNA"/>
</dbReference>
<dbReference type="PATRIC" id="fig|45070.6.peg.284"/>
<accession>A0A0W0X3L9</accession>
<dbReference type="AlphaFoldDB" id="A0A0W0X3L9"/>